<dbReference type="EMBL" id="HG793135">
    <property type="protein sequence ID" value="CRL18835.1"/>
    <property type="molecule type" value="Genomic_DNA"/>
</dbReference>
<reference evidence="1 2" key="1">
    <citation type="journal article" date="2014" name="Nat. Commun.">
        <title>Multiple recent horizontal transfers of a large genomic region in cheese making fungi.</title>
        <authorList>
            <person name="Cheeseman K."/>
            <person name="Ropars J."/>
            <person name="Renault P."/>
            <person name="Dupont J."/>
            <person name="Gouzy J."/>
            <person name="Branca A."/>
            <person name="Abraham A.L."/>
            <person name="Ceppi M."/>
            <person name="Conseiller E."/>
            <person name="Debuchy R."/>
            <person name="Malagnac F."/>
            <person name="Goarin A."/>
            <person name="Silar P."/>
            <person name="Lacoste S."/>
            <person name="Sallet E."/>
            <person name="Bensimon A."/>
            <person name="Giraud T."/>
            <person name="Brygoo Y."/>
        </authorList>
    </citation>
    <scope>NUCLEOTIDE SEQUENCE [LARGE SCALE GENOMIC DNA]</scope>
    <source>
        <strain evidence="2">FM 013</strain>
    </source>
</reference>
<protein>
    <submittedName>
        <fullName evidence="1">Str. FM013</fullName>
    </submittedName>
</protein>
<dbReference type="Proteomes" id="UP000053732">
    <property type="component" value="Unassembled WGS sequence"/>
</dbReference>
<sequence length="74" mass="8464">MGLNRGIVSSPFQDWEFVLQDKIPATVGLMHNILQSDDPETHMAVLVQMWMLAVFDFAVRDLENGEARFRDAEI</sequence>
<name>A0A0G4NXQ2_PENC3</name>
<evidence type="ECO:0000313" key="1">
    <source>
        <dbReference type="EMBL" id="CRL18835.1"/>
    </source>
</evidence>
<proteinExistence type="predicted"/>
<evidence type="ECO:0000313" key="2">
    <source>
        <dbReference type="Proteomes" id="UP000053732"/>
    </source>
</evidence>
<gene>
    <name evidence="1" type="ORF">PCAMFM013_S002g000705</name>
</gene>
<dbReference type="AlphaFoldDB" id="A0A0G4NXQ2"/>
<keyword evidence="2" id="KW-1185">Reference proteome</keyword>
<accession>A0A0G4NXQ2</accession>
<organism evidence="1 2">
    <name type="scientific">Penicillium camemberti (strain FM 013)</name>
    <dbReference type="NCBI Taxonomy" id="1429867"/>
    <lineage>
        <taxon>Eukaryota</taxon>
        <taxon>Fungi</taxon>
        <taxon>Dikarya</taxon>
        <taxon>Ascomycota</taxon>
        <taxon>Pezizomycotina</taxon>
        <taxon>Eurotiomycetes</taxon>
        <taxon>Eurotiomycetidae</taxon>
        <taxon>Eurotiales</taxon>
        <taxon>Aspergillaceae</taxon>
        <taxon>Penicillium</taxon>
    </lineage>
</organism>